<evidence type="ECO:0000256" key="2">
    <source>
        <dbReference type="SAM" id="Phobius"/>
    </source>
</evidence>
<evidence type="ECO:0008006" key="5">
    <source>
        <dbReference type="Google" id="ProtNLM"/>
    </source>
</evidence>
<feature type="transmembrane region" description="Helical" evidence="2">
    <location>
        <begin position="136"/>
        <end position="154"/>
    </location>
</feature>
<keyword evidence="2" id="KW-0812">Transmembrane</keyword>
<dbReference type="GO" id="GO:0004252">
    <property type="term" value="F:serine-type endopeptidase activity"/>
    <property type="evidence" value="ECO:0007669"/>
    <property type="project" value="InterPro"/>
</dbReference>
<dbReference type="InterPro" id="IPR019533">
    <property type="entry name" value="Peptidase_S26"/>
</dbReference>
<dbReference type="Proteomes" id="UP000473325">
    <property type="component" value="Unassembled WGS sequence"/>
</dbReference>
<organism evidence="3 4">
    <name type="scientific">Nocardioides flavescens</name>
    <dbReference type="NCBI Taxonomy" id="2691959"/>
    <lineage>
        <taxon>Bacteria</taxon>
        <taxon>Bacillati</taxon>
        <taxon>Actinomycetota</taxon>
        <taxon>Actinomycetes</taxon>
        <taxon>Propionibacteriales</taxon>
        <taxon>Nocardioidaceae</taxon>
        <taxon>Nocardioides</taxon>
    </lineage>
</organism>
<feature type="transmembrane region" description="Helical" evidence="2">
    <location>
        <begin position="161"/>
        <end position="181"/>
    </location>
</feature>
<sequence length="303" mass="31720">MRPGPPRRRSPALVLELAALAVVLAALASCVLFRVTGGHWERVESPSMGTAAPVGTLLWVRPATVEELRVGDVVTFHRPGVVDGPVYSHRVRALLEDGTFETRGDLSGDDKWRVDEQDLVGRVVWAWPGAGRLVEATPVLLAGGLLTAIVVALVRRSGKLPLAVVGAALTLTAAMVVHQPLTAVEQLGPAAPASAGAVPSVRLVSTGLLPVRLASAVGGDVELGPGQAGVVAPVVEAGRLQLDLRPAVPPWVWVLIVVACLAPAVVSAWRPGPPPPPRRPSPARRPHRRLPGRAGHARPLSRV</sequence>
<dbReference type="RefSeq" id="WP_160878598.1">
    <property type="nucleotide sequence ID" value="NZ_WUEK01000008.1"/>
</dbReference>
<proteinExistence type="predicted"/>
<accession>A0A6L7F1G0</accession>
<comment type="caution">
    <text evidence="3">The sequence shown here is derived from an EMBL/GenBank/DDBJ whole genome shotgun (WGS) entry which is preliminary data.</text>
</comment>
<gene>
    <name evidence="3" type="ORF">GRQ65_14060</name>
</gene>
<evidence type="ECO:0000256" key="1">
    <source>
        <dbReference type="SAM" id="MobiDB-lite"/>
    </source>
</evidence>
<dbReference type="EMBL" id="WUEK01000008">
    <property type="protein sequence ID" value="MXG90671.1"/>
    <property type="molecule type" value="Genomic_DNA"/>
</dbReference>
<dbReference type="PROSITE" id="PS51257">
    <property type="entry name" value="PROKAR_LIPOPROTEIN"/>
    <property type="match status" value="1"/>
</dbReference>
<keyword evidence="4" id="KW-1185">Reference proteome</keyword>
<feature type="compositionally biased region" description="Basic residues" evidence="1">
    <location>
        <begin position="281"/>
        <end position="303"/>
    </location>
</feature>
<dbReference type="CDD" id="cd06530">
    <property type="entry name" value="S26_SPase_I"/>
    <property type="match status" value="1"/>
</dbReference>
<evidence type="ECO:0000313" key="3">
    <source>
        <dbReference type="EMBL" id="MXG90671.1"/>
    </source>
</evidence>
<feature type="transmembrane region" description="Helical" evidence="2">
    <location>
        <begin position="251"/>
        <end position="269"/>
    </location>
</feature>
<dbReference type="AlphaFoldDB" id="A0A6L7F1G0"/>
<protein>
    <recommendedName>
        <fullName evidence="5">Signal peptidase I</fullName>
    </recommendedName>
</protein>
<dbReference type="GO" id="GO:0006465">
    <property type="term" value="P:signal peptide processing"/>
    <property type="evidence" value="ECO:0007669"/>
    <property type="project" value="InterPro"/>
</dbReference>
<keyword evidence="2" id="KW-0472">Membrane</keyword>
<feature type="region of interest" description="Disordered" evidence="1">
    <location>
        <begin position="269"/>
        <end position="303"/>
    </location>
</feature>
<name>A0A6L7F1G0_9ACTN</name>
<reference evidence="3 4" key="1">
    <citation type="submission" date="2019-12" db="EMBL/GenBank/DDBJ databases">
        <authorList>
            <person name="Kun Z."/>
        </authorList>
    </citation>
    <scope>NUCLEOTIDE SEQUENCE [LARGE SCALE GENOMIC DNA]</scope>
    <source>
        <strain evidence="3 4">YIM 123512</strain>
    </source>
</reference>
<feature type="transmembrane region" description="Helical" evidence="2">
    <location>
        <begin position="12"/>
        <end position="35"/>
    </location>
</feature>
<keyword evidence="2" id="KW-1133">Transmembrane helix</keyword>
<evidence type="ECO:0000313" key="4">
    <source>
        <dbReference type="Proteomes" id="UP000473325"/>
    </source>
</evidence>
<feature type="compositionally biased region" description="Pro residues" evidence="1">
    <location>
        <begin position="271"/>
        <end position="280"/>
    </location>
</feature>